<reference evidence="1" key="2">
    <citation type="journal article" date="2024" name="Antonie Van Leeuwenhoek">
        <title>Roseihalotalea indica gen. nov., sp. nov., a halophilic Bacteroidetes from mesopelagic Southwest Indian Ocean with higher carbohydrate metabolic potential.</title>
        <authorList>
            <person name="Chen B."/>
            <person name="Zhang M."/>
            <person name="Lin D."/>
            <person name="Ye J."/>
            <person name="Tang K."/>
        </authorList>
    </citation>
    <scope>NUCLEOTIDE SEQUENCE</scope>
    <source>
        <strain evidence="1">TK19036</strain>
    </source>
</reference>
<protein>
    <submittedName>
        <fullName evidence="1">Nucleotide-diphospho-sugar transferase</fullName>
    </submittedName>
</protein>
<sequence length="317" mass="37352">MLDTPVLFLVFNRPDLTRQVFARIREVQPKKLFIAADGPRRNHAQDATKCLEVREIVQRIDWDCEVSTLFREENLGCAKAVSNAITWFFEGVEEGIILEDDCLPDESFFFFCKEVLSHYSENEEVMMISGNNFQFGKKRGKASYYFSHQAHIWGWATWKRAWSKFTYDLEGLCEFIAEKKVDNFVSSKREQNRWINIFLQLKKNEINSWAYRWQYSIWKDGGVTILPNYNLVSNVGFGGEATQTKNKKDIVSNLKINSIDEIFHPNKIKPNFKADRYTIRYLYRHRNSFINRVRTVVYAYVPANIIYIIKKVKSITK</sequence>
<evidence type="ECO:0000313" key="1">
    <source>
        <dbReference type="EMBL" id="WKN36964.1"/>
    </source>
</evidence>
<dbReference type="Gene3D" id="3.90.550.10">
    <property type="entry name" value="Spore Coat Polysaccharide Biosynthesis Protein SpsA, Chain A"/>
    <property type="match status" value="1"/>
</dbReference>
<name>A0AA49GND3_9BACT</name>
<dbReference type="GO" id="GO:0016740">
    <property type="term" value="F:transferase activity"/>
    <property type="evidence" value="ECO:0007669"/>
    <property type="project" value="UniProtKB-KW"/>
</dbReference>
<organism evidence="1">
    <name type="scientific">Roseihalotalea indica</name>
    <dbReference type="NCBI Taxonomy" id="2867963"/>
    <lineage>
        <taxon>Bacteria</taxon>
        <taxon>Pseudomonadati</taxon>
        <taxon>Bacteroidota</taxon>
        <taxon>Cytophagia</taxon>
        <taxon>Cytophagales</taxon>
        <taxon>Catalimonadaceae</taxon>
        <taxon>Roseihalotalea</taxon>
    </lineage>
</organism>
<keyword evidence="1" id="KW-0808">Transferase</keyword>
<dbReference type="EMBL" id="CP120682">
    <property type="protein sequence ID" value="WKN36964.1"/>
    <property type="molecule type" value="Genomic_DNA"/>
</dbReference>
<dbReference type="InterPro" id="IPR029044">
    <property type="entry name" value="Nucleotide-diphossugar_trans"/>
</dbReference>
<reference evidence="1" key="1">
    <citation type="journal article" date="2023" name="Comput. Struct. Biotechnol. J.">
        <title>Discovery of a novel marine Bacteroidetes with a rich repertoire of carbohydrate-active enzymes.</title>
        <authorList>
            <person name="Chen B."/>
            <person name="Liu G."/>
            <person name="Chen Q."/>
            <person name="Wang H."/>
            <person name="Liu L."/>
            <person name="Tang K."/>
        </authorList>
    </citation>
    <scope>NUCLEOTIDE SEQUENCE</scope>
    <source>
        <strain evidence="1">TK19036</strain>
    </source>
</reference>
<accession>A0AA49GND3</accession>
<gene>
    <name evidence="1" type="ORF">K4G66_31855</name>
</gene>
<dbReference type="AlphaFoldDB" id="A0AA49GND3"/>
<dbReference type="SUPFAM" id="SSF53448">
    <property type="entry name" value="Nucleotide-diphospho-sugar transferases"/>
    <property type="match status" value="1"/>
</dbReference>
<proteinExistence type="predicted"/>